<feature type="domain" description="EngC GTPase" evidence="3">
    <location>
        <begin position="7"/>
        <end position="150"/>
    </location>
</feature>
<evidence type="ECO:0000256" key="2">
    <source>
        <dbReference type="ARBA" id="ARBA00023134"/>
    </source>
</evidence>
<dbReference type="InterPro" id="IPR027417">
    <property type="entry name" value="P-loop_NTPase"/>
</dbReference>
<accession>Q6KH84</accession>
<protein>
    <submittedName>
        <fullName evidence="5">Predicted GTPase protein</fullName>
    </submittedName>
</protein>
<evidence type="ECO:0000259" key="4">
    <source>
        <dbReference type="PROSITE" id="PS51721"/>
    </source>
</evidence>
<sequence length="219" mass="25570">MTRPKVSNLDQIILVVSLKEPDFNSYTLDKLLLIVEFKNIQPVIIFTKSDLLSESSKIPNLYEKQGYKVFLTSINDKNSYEKISQIFENKLSAFAGWSGVGKTTIINHLTNNNYETQQISKFLGRGKHTTRITQIIPFNKGWLIDTPGFSIFEHNLKKEEVSKAFFDFRIFANECEFRNCFHNKEKKCKVKDEVSKNNILQSRYDNYLRILSEVEDETY</sequence>
<reference evidence="5 6" key="1">
    <citation type="journal article" date="2004" name="Genome Res.">
        <title>The complete genome and proteome of Mycoplasma mobile.</title>
        <authorList>
            <person name="Jaffe J.D."/>
            <person name="Stange-Thomann N."/>
            <person name="Smith C."/>
            <person name="DeCaprio D."/>
            <person name="Fisher S."/>
            <person name="Butler J."/>
            <person name="Calvo S."/>
            <person name="Elkins T."/>
            <person name="FitzGerald M.G."/>
            <person name="Hafez N."/>
            <person name="Kodira C.D."/>
            <person name="Major J."/>
            <person name="Wang S."/>
            <person name="Wilkinson J."/>
            <person name="Nicol R."/>
            <person name="Nusbaum C."/>
            <person name="Birren B."/>
            <person name="Berg H.C."/>
            <person name="Church G.M."/>
        </authorList>
    </citation>
    <scope>NUCLEOTIDE SEQUENCE [LARGE SCALE GENOMIC DNA]</scope>
    <source>
        <strain evidence="6">ATCC 43663 / 163K / NCTC 11711</strain>
    </source>
</reference>
<dbReference type="AlphaFoldDB" id="Q6KH84"/>
<keyword evidence="2" id="KW-0342">GTP-binding</keyword>
<dbReference type="STRING" id="267748.MMOB5600"/>
<dbReference type="PANTHER" id="PTHR32120:SF11">
    <property type="entry name" value="SMALL RIBOSOMAL SUBUNIT BIOGENESIS GTPASE RSGA 1, MITOCHONDRIAL-RELATED"/>
    <property type="match status" value="1"/>
</dbReference>
<dbReference type="PROSITE" id="PS51721">
    <property type="entry name" value="G_CP"/>
    <property type="match status" value="1"/>
</dbReference>
<evidence type="ECO:0000313" key="6">
    <source>
        <dbReference type="Proteomes" id="UP000009072"/>
    </source>
</evidence>
<dbReference type="NCBIfam" id="TIGR00157">
    <property type="entry name" value="ribosome small subunit-dependent GTPase A"/>
    <property type="match status" value="1"/>
</dbReference>
<feature type="domain" description="CP-type G" evidence="4">
    <location>
        <begin position="1"/>
        <end position="152"/>
    </location>
</feature>
<dbReference type="CDD" id="cd01854">
    <property type="entry name" value="YjeQ_EngC"/>
    <property type="match status" value="1"/>
</dbReference>
<name>Q6KH84_MYCM1</name>
<dbReference type="EMBL" id="AE017308">
    <property type="protein sequence ID" value="AAT28046.1"/>
    <property type="molecule type" value="Genomic_DNA"/>
</dbReference>
<proteinExistence type="predicted"/>
<dbReference type="Pfam" id="PF03193">
    <property type="entry name" value="RsgA_GTPase"/>
    <property type="match status" value="1"/>
</dbReference>
<dbReference type="InterPro" id="IPR010914">
    <property type="entry name" value="RsgA_GTPase_dom"/>
</dbReference>
<dbReference type="KEGG" id="mmo:MMOB5600"/>
<dbReference type="Gene3D" id="3.40.50.300">
    <property type="entry name" value="P-loop containing nucleotide triphosphate hydrolases"/>
    <property type="match status" value="1"/>
</dbReference>
<organism evidence="5 6">
    <name type="scientific">Mycoplasma mobile (strain ATCC 43663 / 163K / NCTC 11711)</name>
    <name type="common">Mesomycoplasma mobile</name>
    <dbReference type="NCBI Taxonomy" id="267748"/>
    <lineage>
        <taxon>Bacteria</taxon>
        <taxon>Bacillati</taxon>
        <taxon>Mycoplasmatota</taxon>
        <taxon>Mycoplasmoidales</taxon>
        <taxon>Metamycoplasmataceae</taxon>
        <taxon>Mesomycoplasma</taxon>
    </lineage>
</organism>
<evidence type="ECO:0000259" key="3">
    <source>
        <dbReference type="PROSITE" id="PS50936"/>
    </source>
</evidence>
<keyword evidence="1" id="KW-0547">Nucleotide-binding</keyword>
<dbReference type="SUPFAM" id="SSF52540">
    <property type="entry name" value="P-loop containing nucleoside triphosphate hydrolases"/>
    <property type="match status" value="1"/>
</dbReference>
<dbReference type="PANTHER" id="PTHR32120">
    <property type="entry name" value="SMALL RIBOSOMAL SUBUNIT BIOGENESIS GTPASE RSGA"/>
    <property type="match status" value="1"/>
</dbReference>
<dbReference type="InterPro" id="IPR030378">
    <property type="entry name" value="G_CP_dom"/>
</dbReference>
<dbReference type="HOGENOM" id="CLU_033617_2_1_14"/>
<keyword evidence="6" id="KW-1185">Reference proteome</keyword>
<evidence type="ECO:0000313" key="5">
    <source>
        <dbReference type="EMBL" id="AAT28046.1"/>
    </source>
</evidence>
<dbReference type="eggNOG" id="COG1162">
    <property type="taxonomic scope" value="Bacteria"/>
</dbReference>
<dbReference type="Proteomes" id="UP000009072">
    <property type="component" value="Chromosome"/>
</dbReference>
<dbReference type="InterPro" id="IPR004881">
    <property type="entry name" value="Ribosome_biogen_GTPase_RsgA"/>
</dbReference>
<dbReference type="GO" id="GO:0003924">
    <property type="term" value="F:GTPase activity"/>
    <property type="evidence" value="ECO:0007669"/>
    <property type="project" value="InterPro"/>
</dbReference>
<evidence type="ECO:0000256" key="1">
    <source>
        <dbReference type="ARBA" id="ARBA00022741"/>
    </source>
</evidence>
<dbReference type="GO" id="GO:0005525">
    <property type="term" value="F:GTP binding"/>
    <property type="evidence" value="ECO:0007669"/>
    <property type="project" value="UniProtKB-KW"/>
</dbReference>
<gene>
    <name evidence="5" type="ordered locus">MMOB5600</name>
</gene>
<dbReference type="PROSITE" id="PS50936">
    <property type="entry name" value="ENGC_GTPASE"/>
    <property type="match status" value="1"/>
</dbReference>
<dbReference type="Gene3D" id="1.10.40.50">
    <property type="entry name" value="Probable gtpase engc, domain 3"/>
    <property type="match status" value="1"/>
</dbReference>